<comment type="caution">
    <text evidence="1">The sequence shown here is derived from an EMBL/GenBank/DDBJ whole genome shotgun (WGS) entry which is preliminary data.</text>
</comment>
<dbReference type="EMBL" id="VSSQ01000336">
    <property type="protein sequence ID" value="MPL91697.1"/>
    <property type="molecule type" value="Genomic_DNA"/>
</dbReference>
<accession>A0A644VKC9</accession>
<protein>
    <submittedName>
        <fullName evidence="1">Uncharacterized protein</fullName>
    </submittedName>
</protein>
<reference evidence="1" key="1">
    <citation type="submission" date="2019-08" db="EMBL/GenBank/DDBJ databases">
        <authorList>
            <person name="Kucharzyk K."/>
            <person name="Murdoch R.W."/>
            <person name="Higgins S."/>
            <person name="Loffler F."/>
        </authorList>
    </citation>
    <scope>NUCLEOTIDE SEQUENCE</scope>
</reference>
<sequence>MDKELYKRNLEGNEGCSIIQKAAQVQAGEITPKELTQINKLTLEPLAKEDVFTFKVAMCDNEIDRQYEVFPLKTLQEFQKMYIGKTMIKDHRRTADNQVARIYNTELQQSSKTTKTGELYTQLVAHCYMLNNEANKQLISEIKAGIKKEVSVGCSVEKAVCSICGTDNRKDYCRHYWGREYDGKTCHFKLDTAKDAYELSFVAVPAQPKASTIKMYGAEYKDFTEKEENQINEKQNNNLEDKESEILVRLKFIDSFLFTKKQLEE</sequence>
<organism evidence="1">
    <name type="scientific">bioreactor metagenome</name>
    <dbReference type="NCBI Taxonomy" id="1076179"/>
    <lineage>
        <taxon>unclassified sequences</taxon>
        <taxon>metagenomes</taxon>
        <taxon>ecological metagenomes</taxon>
    </lineage>
</organism>
<dbReference type="AlphaFoldDB" id="A0A644VKC9"/>
<proteinExistence type="predicted"/>
<evidence type="ECO:0000313" key="1">
    <source>
        <dbReference type="EMBL" id="MPL91697.1"/>
    </source>
</evidence>
<gene>
    <name evidence="1" type="ORF">SDC9_37773</name>
</gene>
<name>A0A644VKC9_9ZZZZ</name>